<dbReference type="KEGG" id="mlut:JET14_17320"/>
<protein>
    <submittedName>
        <fullName evidence="7">Twin transmembrane helix small protein</fullName>
    </submittedName>
</protein>
<dbReference type="OrthoDB" id="7951376at2"/>
<dbReference type="Proteomes" id="UP000596083">
    <property type="component" value="Chromosome"/>
</dbReference>
<sequence length="65" mass="7336">MSSFFIFVTIIAMMLVVFFLVRGLINMMKGGSGEFSNKMMQGRIAFQAIAIVLIMFTLWLIQSGH</sequence>
<keyword evidence="8" id="KW-1185">Reference proteome</keyword>
<keyword evidence="2 4" id="KW-1133">Transmembrane helix</keyword>
<reference evidence="7" key="1">
    <citation type="submission" date="2019-05" db="EMBL/GenBank/DDBJ databases">
        <authorList>
            <person name="Lee S.D."/>
        </authorList>
    </citation>
    <scope>NUCLEOTIDE SEQUENCE [LARGE SCALE GENOMIC DNA]</scope>
    <source>
        <strain evidence="7">GH2-6</strain>
    </source>
</reference>
<dbReference type="Gene3D" id="6.10.140.1320">
    <property type="match status" value="1"/>
</dbReference>
<evidence type="ECO:0000313" key="9">
    <source>
        <dbReference type="Proteomes" id="UP000596083"/>
    </source>
</evidence>
<dbReference type="InterPro" id="IPR007667">
    <property type="entry name" value="Hypoxia_induced_domain"/>
</dbReference>
<gene>
    <name evidence="7" type="ORF">FF124_03100</name>
    <name evidence="6" type="ORF">JET14_17320</name>
</gene>
<evidence type="ECO:0000313" key="8">
    <source>
        <dbReference type="Proteomes" id="UP000307874"/>
    </source>
</evidence>
<feature type="transmembrane region" description="Helical" evidence="4">
    <location>
        <begin position="44"/>
        <end position="61"/>
    </location>
</feature>
<dbReference type="PROSITE" id="PS51503">
    <property type="entry name" value="HIG1"/>
    <property type="match status" value="1"/>
</dbReference>
<keyword evidence="3 4" id="KW-0472">Membrane</keyword>
<evidence type="ECO:0000256" key="4">
    <source>
        <dbReference type="SAM" id="Phobius"/>
    </source>
</evidence>
<evidence type="ECO:0000256" key="3">
    <source>
        <dbReference type="ARBA" id="ARBA00023136"/>
    </source>
</evidence>
<reference evidence="7 8" key="2">
    <citation type="submission" date="2019-06" db="EMBL/GenBank/DDBJ databases">
        <title>Martelella lutilitoris sp. nov., isolated from a tidal mudflat.</title>
        <authorList>
            <person name="Kim Y.-J."/>
        </authorList>
    </citation>
    <scope>NUCLEOTIDE SEQUENCE [LARGE SCALE GENOMIC DNA]</scope>
    <source>
        <strain evidence="7 8">GH2-6</strain>
    </source>
</reference>
<feature type="transmembrane region" description="Helical" evidence="4">
    <location>
        <begin position="6"/>
        <end position="24"/>
    </location>
</feature>
<keyword evidence="1 4" id="KW-0812">Transmembrane</keyword>
<feature type="domain" description="HIG1" evidence="5">
    <location>
        <begin position="1"/>
        <end position="65"/>
    </location>
</feature>
<dbReference type="NCBIfam" id="NF033233">
    <property type="entry name" value="twin_helix"/>
    <property type="match status" value="1"/>
</dbReference>
<accession>A0A5C4JUA7</accession>
<dbReference type="Pfam" id="PF04588">
    <property type="entry name" value="HIG_1_N"/>
    <property type="match status" value="1"/>
</dbReference>
<dbReference type="EMBL" id="CP066786">
    <property type="protein sequence ID" value="QQM30025.1"/>
    <property type="molecule type" value="Genomic_DNA"/>
</dbReference>
<evidence type="ECO:0000313" key="6">
    <source>
        <dbReference type="EMBL" id="QQM30025.1"/>
    </source>
</evidence>
<dbReference type="Proteomes" id="UP000307874">
    <property type="component" value="Unassembled WGS sequence"/>
</dbReference>
<dbReference type="AlphaFoldDB" id="A0A5C4JUA7"/>
<evidence type="ECO:0000256" key="2">
    <source>
        <dbReference type="ARBA" id="ARBA00022989"/>
    </source>
</evidence>
<reference evidence="6 9" key="3">
    <citation type="submission" date="2020-12" db="EMBL/GenBank/DDBJ databases">
        <authorList>
            <person name="Zheng R.K."/>
            <person name="Sun C.M."/>
        </authorList>
    </citation>
    <scope>NUCLEOTIDE SEQUENCE [LARGE SCALE GENOMIC DNA]</scope>
    <source>
        <strain evidence="6 9">ZRK001</strain>
    </source>
</reference>
<evidence type="ECO:0000256" key="1">
    <source>
        <dbReference type="ARBA" id="ARBA00022692"/>
    </source>
</evidence>
<name>A0A5C4JUA7_9HYPH</name>
<proteinExistence type="predicted"/>
<evidence type="ECO:0000313" key="7">
    <source>
        <dbReference type="EMBL" id="TNB48998.1"/>
    </source>
</evidence>
<organism evidence="7 8">
    <name type="scientific">Martelella lutilitoris</name>
    <dbReference type="NCBI Taxonomy" id="2583532"/>
    <lineage>
        <taxon>Bacteria</taxon>
        <taxon>Pseudomonadati</taxon>
        <taxon>Pseudomonadota</taxon>
        <taxon>Alphaproteobacteria</taxon>
        <taxon>Hyphomicrobiales</taxon>
        <taxon>Aurantimonadaceae</taxon>
        <taxon>Martelella</taxon>
    </lineage>
</organism>
<dbReference type="EMBL" id="VCLB01000002">
    <property type="protein sequence ID" value="TNB48998.1"/>
    <property type="molecule type" value="Genomic_DNA"/>
</dbReference>
<evidence type="ECO:0000259" key="5">
    <source>
        <dbReference type="PROSITE" id="PS51503"/>
    </source>
</evidence>
<dbReference type="RefSeq" id="WP_024708460.1">
    <property type="nucleotide sequence ID" value="NZ_CP066786.1"/>
</dbReference>